<evidence type="ECO:0000313" key="1">
    <source>
        <dbReference type="EMBL" id="AGT10004.1"/>
    </source>
</evidence>
<accession>S5XRG8</accession>
<keyword evidence="2" id="KW-1185">Reference proteome</keyword>
<organism evidence="1 2">
    <name type="scientific">Paracoccus aminophilus JCM 7686</name>
    <dbReference type="NCBI Taxonomy" id="1367847"/>
    <lineage>
        <taxon>Bacteria</taxon>
        <taxon>Pseudomonadati</taxon>
        <taxon>Pseudomonadota</taxon>
        <taxon>Alphaproteobacteria</taxon>
        <taxon>Rhodobacterales</taxon>
        <taxon>Paracoccaceae</taxon>
        <taxon>Paracoccus</taxon>
    </lineage>
</organism>
<dbReference type="Pfam" id="PF08786">
    <property type="entry name" value="DcrB"/>
    <property type="match status" value="1"/>
</dbReference>
<dbReference type="SUPFAM" id="SSF55724">
    <property type="entry name" value="Mog1p/PsbP-like"/>
    <property type="match status" value="1"/>
</dbReference>
<dbReference type="AlphaFoldDB" id="S5XRG8"/>
<dbReference type="EMBL" id="CP006650">
    <property type="protein sequence ID" value="AGT10004.1"/>
    <property type="molecule type" value="Genomic_DNA"/>
</dbReference>
<dbReference type="RefSeq" id="WP_020951641.1">
    <property type="nucleotide sequence ID" value="NC_022041.1"/>
</dbReference>
<dbReference type="Proteomes" id="UP000015480">
    <property type="component" value="Chromosome"/>
</dbReference>
<evidence type="ECO:0008006" key="3">
    <source>
        <dbReference type="Google" id="ProtNLM"/>
    </source>
</evidence>
<dbReference type="InterPro" id="IPR016123">
    <property type="entry name" value="Mog1/PsbP_a/b/a-sand"/>
</dbReference>
<gene>
    <name evidence="1" type="ORF">JCM7686_2968</name>
</gene>
<sequence>MFVFNEGTLDLPDSWKDQTINVISSTAAMEPGLTVSITRDTLPWGMGFSEYVEDQIKQIEDALDEFKLMGRKPATLSRAAAYEIECSWKAKQGPIHQIITTIQLADNRAMVITASVPGAMTPSQQTEVRRIVSTLNLQPRRS</sequence>
<dbReference type="PATRIC" id="fig|1367847.3.peg.2984"/>
<dbReference type="KEGG" id="pami:JCM7686_2968"/>
<dbReference type="eggNOG" id="COG5435">
    <property type="taxonomic scope" value="Bacteria"/>
</dbReference>
<protein>
    <recommendedName>
        <fullName evidence="3">DUF1795 domain-containing protein</fullName>
    </recommendedName>
</protein>
<evidence type="ECO:0000313" key="2">
    <source>
        <dbReference type="Proteomes" id="UP000015480"/>
    </source>
</evidence>
<dbReference type="Gene3D" id="3.40.1000.10">
    <property type="entry name" value="Mog1/PsbP, alpha/beta/alpha sandwich"/>
    <property type="match status" value="1"/>
</dbReference>
<dbReference type="HOGENOM" id="CLU_126902_2_0_5"/>
<proteinExistence type="predicted"/>
<dbReference type="OrthoDB" id="8775251at2"/>
<dbReference type="STRING" id="1367847.JCM7686_2968"/>
<dbReference type="InterPro" id="IPR014894">
    <property type="entry name" value="DcrB/EagT6"/>
</dbReference>
<name>S5XRG8_PARAH</name>
<reference evidence="1 2" key="1">
    <citation type="journal article" date="2014" name="BMC Genomics">
        <title>Architecture and functions of a multipartite genome of the methylotrophic bacterium Paracoccus aminophilus JCM 7686, containing primary and secondary chromids.</title>
        <authorList>
            <person name="Dziewit L."/>
            <person name="Czarnecki J."/>
            <person name="Wibberg D."/>
            <person name="Radlinska M."/>
            <person name="Mrozek P."/>
            <person name="Szymczak M."/>
            <person name="Schluter A."/>
            <person name="Puhler A."/>
            <person name="Bartosik D."/>
        </authorList>
    </citation>
    <scope>NUCLEOTIDE SEQUENCE [LARGE SCALE GENOMIC DNA]</scope>
    <source>
        <strain evidence="1">JCM 7686</strain>
    </source>
</reference>